<evidence type="ECO:0000313" key="2">
    <source>
        <dbReference type="Proteomes" id="UP000500755"/>
    </source>
</evidence>
<protein>
    <submittedName>
        <fullName evidence="1">Ribonucleotide reductase subunit alpha</fullName>
    </submittedName>
</protein>
<sequence>MKTEINSFDDLLRAARAHRERQRLLFVFAGSELPDDATPAQRERFAQGEGGVLVPLMCVDKLPEEIESFDALLRESRQFENPAQPWRLVFTAALSGTPGKAPSDEDADRVLRRMVEAVKTGAFSAYLPFNREGQPVRLG</sequence>
<proteinExistence type="predicted"/>
<dbReference type="AlphaFoldDB" id="A0A858ZP70"/>
<accession>A0A858ZP70</accession>
<name>A0A858ZP70_9BURK</name>
<reference evidence="1 2" key="1">
    <citation type="submission" date="2020-05" db="EMBL/GenBank/DDBJ databases">
        <title>Complete genome sequence of Alicycliphilus denitrificans DP3.</title>
        <authorList>
            <person name="Chen X."/>
        </authorList>
    </citation>
    <scope>NUCLEOTIDE SEQUENCE [LARGE SCALE GENOMIC DNA]</scope>
    <source>
        <strain evidence="1 2">DP3</strain>
    </source>
</reference>
<dbReference type="RefSeq" id="WP_013517414.1">
    <property type="nucleotide sequence ID" value="NZ_CP051298.1"/>
</dbReference>
<dbReference type="Proteomes" id="UP000500755">
    <property type="component" value="Chromosome"/>
</dbReference>
<gene>
    <name evidence="1" type="ORF">HF896_03050</name>
</gene>
<organism evidence="1 2">
    <name type="scientific">Alicycliphilus denitrificans</name>
    <dbReference type="NCBI Taxonomy" id="179636"/>
    <lineage>
        <taxon>Bacteria</taxon>
        <taxon>Pseudomonadati</taxon>
        <taxon>Pseudomonadota</taxon>
        <taxon>Betaproteobacteria</taxon>
        <taxon>Burkholderiales</taxon>
        <taxon>Comamonadaceae</taxon>
        <taxon>Alicycliphilus</taxon>
    </lineage>
</organism>
<evidence type="ECO:0000313" key="1">
    <source>
        <dbReference type="EMBL" id="QKD42640.1"/>
    </source>
</evidence>
<dbReference type="OMA" id="ISPVMCV"/>
<dbReference type="EMBL" id="CP051298">
    <property type="protein sequence ID" value="QKD42640.1"/>
    <property type="molecule type" value="Genomic_DNA"/>
</dbReference>